<evidence type="ECO:0000313" key="2">
    <source>
        <dbReference type="EMBL" id="CAE2282908.1"/>
    </source>
</evidence>
<protein>
    <submittedName>
        <fullName evidence="2">Uncharacterized protein</fullName>
    </submittedName>
</protein>
<proteinExistence type="predicted"/>
<evidence type="ECO:0000256" key="1">
    <source>
        <dbReference type="SAM" id="MobiDB-lite"/>
    </source>
</evidence>
<name>A0A6T8DKE7_9EUKA</name>
<feature type="region of interest" description="Disordered" evidence="1">
    <location>
        <begin position="212"/>
        <end position="265"/>
    </location>
</feature>
<sequence>MVSAKEFCSDAYQLRGELNEVPHIKDAGVERLAEAGIFSTYMLLSVYLQVERDVEVLAEFLKGKVADGHSKRAAEAIARRVDSVGIKIAVKLPEKDRDGKPISSKLTDVTVQELLARPFDNEIRQMFPGVGFGRPGDKAENDSLRSLRERAGIDTTNKLYAAMLRCLASPTPSSDELLTLREQFGEWGVAGGYKTTVIEAMRQRLDTGIDNTRRTPLETIADPPEAPEPPRTDEGMPRRRSRIAKPKPEEPIAMGDLRGSKLEAEPRRKGGFGRVAAVAVMLAAGFAYRALMASCEPKIGVLLLDDGQGDWL</sequence>
<accession>A0A6T8DKE7</accession>
<organism evidence="2">
    <name type="scientific">Prymnesium polylepis</name>
    <dbReference type="NCBI Taxonomy" id="72548"/>
    <lineage>
        <taxon>Eukaryota</taxon>
        <taxon>Haptista</taxon>
        <taxon>Haptophyta</taxon>
        <taxon>Prymnesiophyceae</taxon>
        <taxon>Prymnesiales</taxon>
        <taxon>Prymnesiaceae</taxon>
        <taxon>Prymnesium</taxon>
    </lineage>
</organism>
<feature type="compositionally biased region" description="Basic and acidic residues" evidence="1">
    <location>
        <begin position="228"/>
        <end position="237"/>
    </location>
</feature>
<dbReference type="EMBL" id="HBKO01040100">
    <property type="protein sequence ID" value="CAE2282908.1"/>
    <property type="molecule type" value="Transcribed_RNA"/>
</dbReference>
<dbReference type="AlphaFoldDB" id="A0A6T8DKE7"/>
<gene>
    <name evidence="2" type="ORF">CPOL0286_LOCUS18386</name>
</gene>
<reference evidence="2" key="1">
    <citation type="submission" date="2021-01" db="EMBL/GenBank/DDBJ databases">
        <authorList>
            <person name="Corre E."/>
            <person name="Pelletier E."/>
            <person name="Niang G."/>
            <person name="Scheremetjew M."/>
            <person name="Finn R."/>
            <person name="Kale V."/>
            <person name="Holt S."/>
            <person name="Cochrane G."/>
            <person name="Meng A."/>
            <person name="Brown T."/>
            <person name="Cohen L."/>
        </authorList>
    </citation>
    <scope>NUCLEOTIDE SEQUENCE</scope>
    <source>
        <strain evidence="2">UIO037</strain>
    </source>
</reference>